<dbReference type="OrthoDB" id="1701769at2759"/>
<evidence type="ECO:0000313" key="2">
    <source>
        <dbReference type="Proteomes" id="UP000235388"/>
    </source>
</evidence>
<proteinExistence type="predicted"/>
<evidence type="ECO:0000313" key="1">
    <source>
        <dbReference type="EMBL" id="PLW30745.1"/>
    </source>
</evidence>
<dbReference type="Gene3D" id="3.40.140.10">
    <property type="entry name" value="Cytidine Deaminase, domain 2"/>
    <property type="match status" value="1"/>
</dbReference>
<organism evidence="1 2">
    <name type="scientific">Puccinia coronata f. sp. avenae</name>
    <dbReference type="NCBI Taxonomy" id="200324"/>
    <lineage>
        <taxon>Eukaryota</taxon>
        <taxon>Fungi</taxon>
        <taxon>Dikarya</taxon>
        <taxon>Basidiomycota</taxon>
        <taxon>Pucciniomycotina</taxon>
        <taxon>Pucciniomycetes</taxon>
        <taxon>Pucciniales</taxon>
        <taxon>Pucciniaceae</taxon>
        <taxon>Puccinia</taxon>
    </lineage>
</organism>
<accession>A0A2N5TZ13</accession>
<dbReference type="Proteomes" id="UP000235388">
    <property type="component" value="Unassembled WGS sequence"/>
</dbReference>
<keyword evidence="2" id="KW-1185">Reference proteome</keyword>
<sequence>MKPRMPVCMQNLMQLKSSLWSSQQIRLVGIPSSFMLLFGGCGGVVSIHNNPNLIFSQALIAFGGYRRQEAIILLRKFYITENTNAPVPKKKTGRMLKLEIPDF</sequence>
<gene>
    <name evidence="1" type="ORF">PCANC_27798</name>
</gene>
<dbReference type="AlphaFoldDB" id="A0A2N5TZ13"/>
<comment type="caution">
    <text evidence="1">The sequence shown here is derived from an EMBL/GenBank/DDBJ whole genome shotgun (WGS) entry which is preliminary data.</text>
</comment>
<name>A0A2N5TZ13_9BASI</name>
<protein>
    <submittedName>
        <fullName evidence="1">Uncharacterized protein</fullName>
    </submittedName>
</protein>
<dbReference type="EMBL" id="PGCJ01000367">
    <property type="protein sequence ID" value="PLW30745.1"/>
    <property type="molecule type" value="Genomic_DNA"/>
</dbReference>
<reference evidence="1 2" key="1">
    <citation type="submission" date="2017-11" db="EMBL/GenBank/DDBJ databases">
        <title>De novo assembly and phasing of dikaryotic genomes from two isolates of Puccinia coronata f. sp. avenae, the causal agent of oat crown rust.</title>
        <authorList>
            <person name="Miller M.E."/>
            <person name="Zhang Y."/>
            <person name="Omidvar V."/>
            <person name="Sperschneider J."/>
            <person name="Schwessinger B."/>
            <person name="Raley C."/>
            <person name="Palmer J.M."/>
            <person name="Garnica D."/>
            <person name="Upadhyaya N."/>
            <person name="Rathjen J."/>
            <person name="Taylor J.M."/>
            <person name="Park R.F."/>
            <person name="Dodds P.N."/>
            <person name="Hirsch C.D."/>
            <person name="Kianian S.F."/>
            <person name="Figueroa M."/>
        </authorList>
    </citation>
    <scope>NUCLEOTIDE SEQUENCE [LARGE SCALE GENOMIC DNA]</scope>
    <source>
        <strain evidence="1">12NC29</strain>
    </source>
</reference>
<dbReference type="STRING" id="200324.A0A2N5TZ13"/>